<dbReference type="InterPro" id="IPR050134">
    <property type="entry name" value="NAD-dep_sirtuin_deacylases"/>
</dbReference>
<feature type="domain" description="Deacetylase sirtuin-type" evidence="5">
    <location>
        <begin position="1"/>
        <end position="241"/>
    </location>
</feature>
<feature type="binding site" evidence="4">
    <location>
        <position position="142"/>
    </location>
    <ligand>
        <name>Zn(2+)</name>
        <dbReference type="ChEBI" id="CHEBI:29105"/>
    </ligand>
</feature>
<organism evidence="6 7">
    <name type="scientific">Candidatus Polarisedimenticola svalbardensis</name>
    <dbReference type="NCBI Taxonomy" id="2886004"/>
    <lineage>
        <taxon>Bacteria</taxon>
        <taxon>Pseudomonadati</taxon>
        <taxon>Acidobacteriota</taxon>
        <taxon>Candidatus Polarisedimenticolia</taxon>
        <taxon>Candidatus Polarisedimenticolales</taxon>
        <taxon>Candidatus Polarisedimenticolaceae</taxon>
        <taxon>Candidatus Polarisedimenticola</taxon>
    </lineage>
</organism>
<sequence>MNHAWAGRRNAVALTGAGVSVESGIPDFRSDCGLWRRFDPMEYATLECFLNDPAKAWDLYRELGTILKDRRPNPAHLALADMENRGDLNGILTQNIDGLHQAAGSRSVVELHGTHSSLHCLGCGHTEPFASTFLKPGPVPSCPACGKALKPNVVLFGEPVREAALAQTLMAGCRTMFVIGTSAEVAPACLYPDGVLRAGGSVLEFNLEPTERTRSGLGPDGVLIEGPVGRTLPLFLDHVQS</sequence>
<evidence type="ECO:0000256" key="1">
    <source>
        <dbReference type="ARBA" id="ARBA00012928"/>
    </source>
</evidence>
<dbReference type="EC" id="2.3.1.286" evidence="1"/>
<dbReference type="PROSITE" id="PS50305">
    <property type="entry name" value="SIRTUIN"/>
    <property type="match status" value="1"/>
</dbReference>
<dbReference type="Proteomes" id="UP000648239">
    <property type="component" value="Unassembled WGS sequence"/>
</dbReference>
<dbReference type="SUPFAM" id="SSF52467">
    <property type="entry name" value="DHS-like NAD/FAD-binding domain"/>
    <property type="match status" value="1"/>
</dbReference>
<feature type="binding site" evidence="4">
    <location>
        <position position="145"/>
    </location>
    <ligand>
        <name>Zn(2+)</name>
        <dbReference type="ChEBI" id="CHEBI:29105"/>
    </ligand>
</feature>
<keyword evidence="2" id="KW-0808">Transferase</keyword>
<comment type="caution">
    <text evidence="6">The sequence shown here is derived from an EMBL/GenBank/DDBJ whole genome shotgun (WGS) entry which is preliminary data.</text>
</comment>
<name>A0A8J6XXL6_9BACT</name>
<accession>A0A8J6XXL6</accession>
<dbReference type="GO" id="GO:0046872">
    <property type="term" value="F:metal ion binding"/>
    <property type="evidence" value="ECO:0007669"/>
    <property type="project" value="UniProtKB-KW"/>
</dbReference>
<dbReference type="InterPro" id="IPR026591">
    <property type="entry name" value="Sirtuin_cat_small_dom_sf"/>
</dbReference>
<reference evidence="6 7" key="1">
    <citation type="submission" date="2020-08" db="EMBL/GenBank/DDBJ databases">
        <title>Acidobacteriota in marine sediments use diverse sulfur dissimilation pathways.</title>
        <authorList>
            <person name="Wasmund K."/>
        </authorList>
    </citation>
    <scope>NUCLEOTIDE SEQUENCE [LARGE SCALE GENOMIC DNA]</scope>
    <source>
        <strain evidence="6">MAG AM4</strain>
    </source>
</reference>
<dbReference type="EMBL" id="JACXWD010000005">
    <property type="protein sequence ID" value="MBD3867045.1"/>
    <property type="molecule type" value="Genomic_DNA"/>
</dbReference>
<dbReference type="PANTHER" id="PTHR11085:SF10">
    <property type="entry name" value="NAD-DEPENDENT PROTEIN DEACYLASE SIRTUIN-5, MITOCHONDRIAL-RELATED"/>
    <property type="match status" value="1"/>
</dbReference>
<dbReference type="PANTHER" id="PTHR11085">
    <property type="entry name" value="NAD-DEPENDENT PROTEIN DEACYLASE SIRTUIN-5, MITOCHONDRIAL-RELATED"/>
    <property type="match status" value="1"/>
</dbReference>
<dbReference type="InterPro" id="IPR029035">
    <property type="entry name" value="DHS-like_NAD/FAD-binding_dom"/>
</dbReference>
<feature type="binding site" evidence="4">
    <location>
        <position position="120"/>
    </location>
    <ligand>
        <name>Zn(2+)</name>
        <dbReference type="ChEBI" id="CHEBI:29105"/>
    </ligand>
</feature>
<dbReference type="InterPro" id="IPR026590">
    <property type="entry name" value="Ssirtuin_cat_dom"/>
</dbReference>
<evidence type="ECO:0000256" key="2">
    <source>
        <dbReference type="ARBA" id="ARBA00022679"/>
    </source>
</evidence>
<evidence type="ECO:0000313" key="7">
    <source>
        <dbReference type="Proteomes" id="UP000648239"/>
    </source>
</evidence>
<protein>
    <recommendedName>
        <fullName evidence="1">protein acetyllysine N-acetyltransferase</fullName>
        <ecNumber evidence="1">2.3.1.286</ecNumber>
    </recommendedName>
</protein>
<evidence type="ECO:0000256" key="4">
    <source>
        <dbReference type="PROSITE-ProRule" id="PRU00236"/>
    </source>
</evidence>
<gene>
    <name evidence="6" type="ORF">IFK94_02880</name>
</gene>
<dbReference type="Gene3D" id="3.40.50.1220">
    <property type="entry name" value="TPP-binding domain"/>
    <property type="match status" value="1"/>
</dbReference>
<evidence type="ECO:0000256" key="3">
    <source>
        <dbReference type="ARBA" id="ARBA00023027"/>
    </source>
</evidence>
<feature type="active site" description="Proton acceptor" evidence="4">
    <location>
        <position position="112"/>
    </location>
</feature>
<feature type="binding site" evidence="4">
    <location>
        <position position="123"/>
    </location>
    <ligand>
        <name>Zn(2+)</name>
        <dbReference type="ChEBI" id="CHEBI:29105"/>
    </ligand>
</feature>
<keyword evidence="3" id="KW-0520">NAD</keyword>
<evidence type="ECO:0000313" key="6">
    <source>
        <dbReference type="EMBL" id="MBD3867045.1"/>
    </source>
</evidence>
<dbReference type="Gene3D" id="3.30.1600.10">
    <property type="entry name" value="SIR2/SIRT2 'Small Domain"/>
    <property type="match status" value="1"/>
</dbReference>
<dbReference type="GO" id="GO:0070403">
    <property type="term" value="F:NAD+ binding"/>
    <property type="evidence" value="ECO:0007669"/>
    <property type="project" value="InterPro"/>
</dbReference>
<dbReference type="AlphaFoldDB" id="A0A8J6XXL6"/>
<dbReference type="Pfam" id="PF02146">
    <property type="entry name" value="SIR2"/>
    <property type="match status" value="1"/>
</dbReference>
<dbReference type="CDD" id="cd01407">
    <property type="entry name" value="SIR2-fam"/>
    <property type="match status" value="1"/>
</dbReference>
<proteinExistence type="predicted"/>
<keyword evidence="4" id="KW-0479">Metal-binding</keyword>
<keyword evidence="4" id="KW-0862">Zinc</keyword>
<dbReference type="GO" id="GO:0017136">
    <property type="term" value="F:histone deacetylase activity, NAD-dependent"/>
    <property type="evidence" value="ECO:0007669"/>
    <property type="project" value="TreeGrafter"/>
</dbReference>
<evidence type="ECO:0000259" key="5">
    <source>
        <dbReference type="PROSITE" id="PS50305"/>
    </source>
</evidence>
<dbReference type="InterPro" id="IPR003000">
    <property type="entry name" value="Sirtuin"/>
</dbReference>